<keyword evidence="1" id="KW-1133">Transmembrane helix</keyword>
<gene>
    <name evidence="2" type="ORF">GCM10023213_09180</name>
</gene>
<dbReference type="PROSITE" id="PS00409">
    <property type="entry name" value="PROKAR_NTER_METHYL"/>
    <property type="match status" value="1"/>
</dbReference>
<dbReference type="InterPro" id="IPR012902">
    <property type="entry name" value="N_methyl_site"/>
</dbReference>
<evidence type="ECO:0000256" key="1">
    <source>
        <dbReference type="SAM" id="Phobius"/>
    </source>
</evidence>
<comment type="caution">
    <text evidence="2">The sequence shown here is derived from an EMBL/GenBank/DDBJ whole genome shotgun (WGS) entry which is preliminary data.</text>
</comment>
<proteinExistence type="predicted"/>
<name>A0ABP9NW72_9BACT</name>
<accession>A0ABP9NW72</accession>
<evidence type="ECO:0000313" key="3">
    <source>
        <dbReference type="Proteomes" id="UP001499852"/>
    </source>
</evidence>
<dbReference type="EMBL" id="BAABIA010000002">
    <property type="protein sequence ID" value="GAA5135594.1"/>
    <property type="molecule type" value="Genomic_DNA"/>
</dbReference>
<evidence type="ECO:0008006" key="4">
    <source>
        <dbReference type="Google" id="ProtNLM"/>
    </source>
</evidence>
<sequence>MKLRSGGFTLLEILVVISIMTIMIGLVLGKSGAISGTQGMTAMHQVTAMCDLARARSLRGDGTVLMAFATVNGGLTGEPYRSVVLCAEDVTTEDPDDYAAISEWFHLPQGYVFTNVGAASPNAGANVLTAPNATRRVRLPGNGPSVELPCVGFGSLGEVVFPEADANSLDSLLIAIAEGQASSSGPLSKKGEVHRPDECRWLAVRRNSGSPMILP</sequence>
<dbReference type="NCBIfam" id="TIGR02532">
    <property type="entry name" value="IV_pilin_GFxxxE"/>
    <property type="match status" value="1"/>
</dbReference>
<dbReference type="InterPro" id="IPR045584">
    <property type="entry name" value="Pilin-like"/>
</dbReference>
<evidence type="ECO:0000313" key="2">
    <source>
        <dbReference type="EMBL" id="GAA5135594.1"/>
    </source>
</evidence>
<keyword evidence="1" id="KW-0472">Membrane</keyword>
<reference evidence="3" key="1">
    <citation type="journal article" date="2019" name="Int. J. Syst. Evol. Microbiol.">
        <title>The Global Catalogue of Microorganisms (GCM) 10K type strain sequencing project: providing services to taxonomists for standard genome sequencing and annotation.</title>
        <authorList>
            <consortium name="The Broad Institute Genomics Platform"/>
            <consortium name="The Broad Institute Genome Sequencing Center for Infectious Disease"/>
            <person name="Wu L."/>
            <person name="Ma J."/>
        </authorList>
    </citation>
    <scope>NUCLEOTIDE SEQUENCE [LARGE SCALE GENOMIC DNA]</scope>
    <source>
        <strain evidence="3">JCM 18053</strain>
    </source>
</reference>
<keyword evidence="3" id="KW-1185">Reference proteome</keyword>
<dbReference type="Pfam" id="PF07963">
    <property type="entry name" value="N_methyl"/>
    <property type="match status" value="1"/>
</dbReference>
<organism evidence="2 3">
    <name type="scientific">Prosthecobacter algae</name>
    <dbReference type="NCBI Taxonomy" id="1144682"/>
    <lineage>
        <taxon>Bacteria</taxon>
        <taxon>Pseudomonadati</taxon>
        <taxon>Verrucomicrobiota</taxon>
        <taxon>Verrucomicrobiia</taxon>
        <taxon>Verrucomicrobiales</taxon>
        <taxon>Verrucomicrobiaceae</taxon>
        <taxon>Prosthecobacter</taxon>
    </lineage>
</organism>
<protein>
    <recommendedName>
        <fullName evidence="4">Prepilin-type N-terminal cleavage/methylation domain-containing protein</fullName>
    </recommendedName>
</protein>
<dbReference type="SUPFAM" id="SSF54523">
    <property type="entry name" value="Pili subunits"/>
    <property type="match status" value="1"/>
</dbReference>
<feature type="transmembrane region" description="Helical" evidence="1">
    <location>
        <begin position="6"/>
        <end position="28"/>
    </location>
</feature>
<keyword evidence="1" id="KW-0812">Transmembrane</keyword>
<dbReference type="Proteomes" id="UP001499852">
    <property type="component" value="Unassembled WGS sequence"/>
</dbReference>